<dbReference type="Ensembl" id="ENSMSIT00000007986.1">
    <property type="protein sequence ID" value="ENSMSIP00000006304.1"/>
    <property type="gene ID" value="ENSMSIG00000005646.1"/>
</dbReference>
<organism evidence="1 2">
    <name type="scientific">Mus spicilegus</name>
    <name type="common">Mound-building mouse</name>
    <dbReference type="NCBI Taxonomy" id="10103"/>
    <lineage>
        <taxon>Eukaryota</taxon>
        <taxon>Metazoa</taxon>
        <taxon>Chordata</taxon>
        <taxon>Craniata</taxon>
        <taxon>Vertebrata</taxon>
        <taxon>Euteleostomi</taxon>
        <taxon>Mammalia</taxon>
        <taxon>Eutheria</taxon>
        <taxon>Euarchontoglires</taxon>
        <taxon>Glires</taxon>
        <taxon>Rodentia</taxon>
        <taxon>Myomorpha</taxon>
        <taxon>Muroidea</taxon>
        <taxon>Muridae</taxon>
        <taxon>Murinae</taxon>
        <taxon>Mus</taxon>
        <taxon>Mus</taxon>
    </lineage>
</organism>
<dbReference type="AlphaFoldDB" id="A0A8C6MQZ9"/>
<accession>A0A8C6MQZ9</accession>
<evidence type="ECO:0000313" key="1">
    <source>
        <dbReference type="Ensembl" id="ENSMSIP00000006304.1"/>
    </source>
</evidence>
<keyword evidence="2" id="KW-1185">Reference proteome</keyword>
<name>A0A8C6MQZ9_MUSSI</name>
<reference evidence="1" key="1">
    <citation type="submission" date="2025-08" db="UniProtKB">
        <authorList>
            <consortium name="Ensembl"/>
        </authorList>
    </citation>
    <scope>IDENTIFICATION</scope>
</reference>
<sequence>MTQGRLELKRVQQVLPYVFCVICPMFHVQKDSNSAACVPLAHLHLFCGIKLVIIETASCLELWNTGFKNLIYVFLTVHVVVTKHPIKAI</sequence>
<protein>
    <submittedName>
        <fullName evidence="1">Uncharacterized protein</fullName>
    </submittedName>
</protein>
<evidence type="ECO:0000313" key="2">
    <source>
        <dbReference type="Proteomes" id="UP000694415"/>
    </source>
</evidence>
<proteinExistence type="predicted"/>
<dbReference type="Proteomes" id="UP000694415">
    <property type="component" value="Unplaced"/>
</dbReference>
<reference evidence="1" key="2">
    <citation type="submission" date="2025-09" db="UniProtKB">
        <authorList>
            <consortium name="Ensembl"/>
        </authorList>
    </citation>
    <scope>IDENTIFICATION</scope>
</reference>